<dbReference type="RefSeq" id="WP_027890234.1">
    <property type="nucleotide sequence ID" value="NZ_LT906446.1"/>
</dbReference>
<dbReference type="eggNOG" id="COG2384">
    <property type="taxonomic scope" value="Bacteria"/>
</dbReference>
<dbReference type="PANTHER" id="PTHR38451">
    <property type="entry name" value="TRNA (ADENINE(22)-N(1))-METHYLTRANSFERASE"/>
    <property type="match status" value="1"/>
</dbReference>
<evidence type="ECO:0000313" key="1">
    <source>
        <dbReference type="EMBL" id="SNV02248.1"/>
    </source>
</evidence>
<keyword evidence="1" id="KW-0808">Transferase</keyword>
<sequence length="225" mass="24873">MLGSRLKTVADFVPPKSIIADIGTDHGYLPIELIKSGKCPKAIAGDVNEGPYLAAKRSVRDAGLLSKIDIRLGSGLSILQKNEVDIAIFCGMGGNLIRQLLIDEPDIVNSLKGLILQPQQGYSALRHYLYEINWHIADEAIAKEDGRIYQIIYAVPGKADMPSEIEFEIGPILNSKRPPLFAEMVNEFITKANRSLKGMNKSEKARASQHYVDLQNYVQKLEALL</sequence>
<accession>A0A239TYH8</accession>
<protein>
    <submittedName>
        <fullName evidence="1">tRNA (Adenine(22)-N(1))-methyltransferase</fullName>
        <ecNumber evidence="1">2.1.1.217</ecNumber>
    </submittedName>
</protein>
<dbReference type="GO" id="GO:0160105">
    <property type="term" value="F:tRNA (adenine(22)-N1)-methyltransferase activity"/>
    <property type="evidence" value="ECO:0007669"/>
    <property type="project" value="UniProtKB-EC"/>
</dbReference>
<dbReference type="SUPFAM" id="SSF53335">
    <property type="entry name" value="S-adenosyl-L-methionine-dependent methyltransferases"/>
    <property type="match status" value="1"/>
</dbReference>
<gene>
    <name evidence="1" type="primary">trmK</name>
    <name evidence="1" type="ORF">SAMEA4364220_01567</name>
</gene>
<evidence type="ECO:0000313" key="2">
    <source>
        <dbReference type="Proteomes" id="UP000215383"/>
    </source>
</evidence>
<dbReference type="GeneID" id="78507564"/>
<dbReference type="Proteomes" id="UP000215383">
    <property type="component" value="Chromosome 1"/>
</dbReference>
<dbReference type="InterPro" id="IPR006901">
    <property type="entry name" value="TrmK"/>
</dbReference>
<dbReference type="GO" id="GO:0032259">
    <property type="term" value="P:methylation"/>
    <property type="evidence" value="ECO:0007669"/>
    <property type="project" value="UniProtKB-KW"/>
</dbReference>
<dbReference type="PIRSF" id="PIRSF018637">
    <property type="entry name" value="TrmK"/>
    <property type="match status" value="1"/>
</dbReference>
<dbReference type="InterPro" id="IPR029063">
    <property type="entry name" value="SAM-dependent_MTases_sf"/>
</dbReference>
<dbReference type="Pfam" id="PF04816">
    <property type="entry name" value="TrmK"/>
    <property type="match status" value="1"/>
</dbReference>
<name>A0A239TYH8_9FIRM</name>
<keyword evidence="2" id="KW-1185">Reference proteome</keyword>
<dbReference type="Gene3D" id="3.40.50.150">
    <property type="entry name" value="Vaccinia Virus protein VP39"/>
    <property type="match status" value="1"/>
</dbReference>
<dbReference type="PANTHER" id="PTHR38451:SF1">
    <property type="entry name" value="TRNA (ADENINE(22)-N(1))-METHYLTRANSFERASE"/>
    <property type="match status" value="1"/>
</dbReference>
<keyword evidence="1" id="KW-0489">Methyltransferase</keyword>
<reference evidence="1 2" key="1">
    <citation type="submission" date="2017-06" db="EMBL/GenBank/DDBJ databases">
        <authorList>
            <consortium name="Pathogen Informatics"/>
        </authorList>
    </citation>
    <scope>NUCLEOTIDE SEQUENCE [LARGE SCALE GENOMIC DNA]</scope>
    <source>
        <strain evidence="1 2">NCTC10570</strain>
    </source>
</reference>
<dbReference type="EMBL" id="LT906446">
    <property type="protein sequence ID" value="SNV02248.1"/>
    <property type="molecule type" value="Genomic_DNA"/>
</dbReference>
<dbReference type="AlphaFoldDB" id="A0A239TYH8"/>
<proteinExistence type="predicted"/>
<dbReference type="EC" id="2.1.1.217" evidence="1"/>
<organism evidence="1 2">
    <name type="scientific">Megamonas hypermegale</name>
    <dbReference type="NCBI Taxonomy" id="158847"/>
    <lineage>
        <taxon>Bacteria</taxon>
        <taxon>Bacillati</taxon>
        <taxon>Bacillota</taxon>
        <taxon>Negativicutes</taxon>
        <taxon>Selenomonadales</taxon>
        <taxon>Selenomonadaceae</taxon>
        <taxon>Megamonas</taxon>
    </lineage>
</organism>